<sequence length="126" mass="13611">MTTPNIELIMPTTTLFTGREGSGQYLRIDGGLNYVYLPMGASLVQIVATGMKDARIRIDLVKSGGNSTALKLHTVAAETERIFTDTFANANSQSSGMWIRMWCYGLTADQAATGTVGVTITPLQFE</sequence>
<name>A0ABY7UAG1_9CORY</name>
<protein>
    <submittedName>
        <fullName evidence="1">Uncharacterized protein</fullName>
    </submittedName>
</protein>
<dbReference type="EMBL" id="CP063190">
    <property type="protein sequence ID" value="WCZ33668.1"/>
    <property type="molecule type" value="Genomic_DNA"/>
</dbReference>
<keyword evidence="2" id="KW-1185">Reference proteome</keyword>
<dbReference type="Proteomes" id="UP001220577">
    <property type="component" value="Chromosome"/>
</dbReference>
<reference evidence="1 2" key="1">
    <citation type="submission" date="2020-10" db="EMBL/GenBank/DDBJ databases">
        <title>Complete genome sequence of Corynebacterium ihumii DSM 45751.</title>
        <authorList>
            <person name="Ruckert C."/>
            <person name="Albersmeier A."/>
            <person name="Busche T."/>
            <person name="Jaenicke S."/>
            <person name="Winkler A."/>
            <person name="Friethjonsson O.H."/>
            <person name="Hreggviethsson G.O."/>
            <person name="Lambert C."/>
            <person name="Badcock D."/>
            <person name="Bernaerts K."/>
            <person name="Anne J."/>
            <person name="Economou A."/>
            <person name="Kalinowski J."/>
        </authorList>
    </citation>
    <scope>NUCLEOTIDE SEQUENCE [LARGE SCALE GENOMIC DNA]</scope>
    <source>
        <strain evidence="1 2">DSM 45751</strain>
    </source>
</reference>
<evidence type="ECO:0000313" key="2">
    <source>
        <dbReference type="Proteomes" id="UP001220577"/>
    </source>
</evidence>
<organism evidence="1 2">
    <name type="scientific">Corynebacterium ihumii</name>
    <dbReference type="NCBI Taxonomy" id="1232427"/>
    <lineage>
        <taxon>Bacteria</taxon>
        <taxon>Bacillati</taxon>
        <taxon>Actinomycetota</taxon>
        <taxon>Actinomycetes</taxon>
        <taxon>Mycobacteriales</taxon>
        <taxon>Corynebacteriaceae</taxon>
        <taxon>Corynebacterium</taxon>
    </lineage>
</organism>
<proteinExistence type="predicted"/>
<dbReference type="RefSeq" id="WP_034997028.1">
    <property type="nucleotide sequence ID" value="NZ_CP063190.1"/>
</dbReference>
<evidence type="ECO:0000313" key="1">
    <source>
        <dbReference type="EMBL" id="WCZ33668.1"/>
    </source>
</evidence>
<gene>
    <name evidence="1" type="ORF">CIHUM_01105</name>
</gene>
<accession>A0ABY7UAG1</accession>